<gene>
    <name evidence="3" type="ORF">AB2U05_29465</name>
</gene>
<feature type="region of interest" description="Disordered" evidence="1">
    <location>
        <begin position="188"/>
        <end position="234"/>
    </location>
</feature>
<evidence type="ECO:0000256" key="1">
    <source>
        <dbReference type="SAM" id="MobiDB-lite"/>
    </source>
</evidence>
<dbReference type="AlphaFoldDB" id="A0AB39TT09"/>
<sequence>MNRVLGAVCSAAVLVVAVTACRPFGTALPEPAPPSAQWILDAVSPEDVRPPRCPKPTLATLAVLDDDDRSWAEAFWLVDDVNVCSVAIDNLDTHWMTVGFTSIEGLTISKPTAENAMPSVDSYVFTAFHGAVNDVRVSPDSAYVVGPVHTRTVVLGYDEIVTFAGYHVRLPQPGQSVPLDLCTAPDQCRDATLDGPPTDFAPTTPPGPVGALPPHRSGSRDPSDSTARAARHRL</sequence>
<evidence type="ECO:0000313" key="3">
    <source>
        <dbReference type="EMBL" id="XDQ82317.1"/>
    </source>
</evidence>
<name>A0AB39TT09_9ACTN</name>
<organism evidence="3">
    <name type="scientific">Streptomyces sp. Y1</name>
    <dbReference type="NCBI Taxonomy" id="3238634"/>
    <lineage>
        <taxon>Bacteria</taxon>
        <taxon>Bacillati</taxon>
        <taxon>Actinomycetota</taxon>
        <taxon>Actinomycetes</taxon>
        <taxon>Kitasatosporales</taxon>
        <taxon>Streptomycetaceae</taxon>
        <taxon>Streptomyces</taxon>
    </lineage>
</organism>
<proteinExistence type="predicted"/>
<evidence type="ECO:0000256" key="2">
    <source>
        <dbReference type="SAM" id="SignalP"/>
    </source>
</evidence>
<feature type="chain" id="PRO_5044275122" evidence="2">
    <location>
        <begin position="21"/>
        <end position="234"/>
    </location>
</feature>
<dbReference type="PROSITE" id="PS51257">
    <property type="entry name" value="PROKAR_LIPOPROTEIN"/>
    <property type="match status" value="1"/>
</dbReference>
<accession>A0AB39TT09</accession>
<reference evidence="3" key="1">
    <citation type="submission" date="2024-07" db="EMBL/GenBank/DDBJ databases">
        <authorList>
            <person name="Yu S.T."/>
        </authorList>
    </citation>
    <scope>NUCLEOTIDE SEQUENCE</scope>
    <source>
        <strain evidence="3">Y1</strain>
    </source>
</reference>
<keyword evidence="2" id="KW-0732">Signal</keyword>
<feature type="signal peptide" evidence="2">
    <location>
        <begin position="1"/>
        <end position="20"/>
    </location>
</feature>
<dbReference type="RefSeq" id="WP_369184729.1">
    <property type="nucleotide sequence ID" value="NZ_CP163445.1"/>
</dbReference>
<dbReference type="EMBL" id="CP163445">
    <property type="protein sequence ID" value="XDQ82317.1"/>
    <property type="molecule type" value="Genomic_DNA"/>
</dbReference>
<protein>
    <submittedName>
        <fullName evidence="3">Uncharacterized protein</fullName>
    </submittedName>
</protein>